<evidence type="ECO:0000313" key="3">
    <source>
        <dbReference type="Proteomes" id="UP001064632"/>
    </source>
</evidence>
<evidence type="ECO:0000256" key="1">
    <source>
        <dbReference type="SAM" id="MobiDB-lite"/>
    </source>
</evidence>
<evidence type="ECO:0000313" key="2">
    <source>
        <dbReference type="EMBL" id="UXI69302.1"/>
    </source>
</evidence>
<dbReference type="EMBL" id="CP104694">
    <property type="protein sequence ID" value="UXI69302.1"/>
    <property type="molecule type" value="Genomic_DNA"/>
</dbReference>
<keyword evidence="3" id="KW-1185">Reference proteome</keyword>
<feature type="region of interest" description="Disordered" evidence="1">
    <location>
        <begin position="171"/>
        <end position="230"/>
    </location>
</feature>
<organism evidence="2 3">
    <name type="scientific">Tahibacter amnicola</name>
    <dbReference type="NCBI Taxonomy" id="2976241"/>
    <lineage>
        <taxon>Bacteria</taxon>
        <taxon>Pseudomonadati</taxon>
        <taxon>Pseudomonadota</taxon>
        <taxon>Gammaproteobacteria</taxon>
        <taxon>Lysobacterales</taxon>
        <taxon>Rhodanobacteraceae</taxon>
        <taxon>Tahibacter</taxon>
    </lineage>
</organism>
<dbReference type="Proteomes" id="UP001064632">
    <property type="component" value="Chromosome"/>
</dbReference>
<reference evidence="2" key="1">
    <citation type="submission" date="2022-09" db="EMBL/GenBank/DDBJ databases">
        <title>Tahibacter sp. nov., isolated from a fresh water.</title>
        <authorList>
            <person name="Baek J.H."/>
            <person name="Lee J.K."/>
            <person name="Kim J.M."/>
            <person name="Jeon C.O."/>
        </authorList>
    </citation>
    <scope>NUCLEOTIDE SEQUENCE</scope>
    <source>
        <strain evidence="2">W38</strain>
    </source>
</reference>
<protein>
    <submittedName>
        <fullName evidence="2">Uncharacterized protein</fullName>
    </submittedName>
</protein>
<accession>A0ABY6BHP8</accession>
<gene>
    <name evidence="2" type="ORF">N4264_06545</name>
</gene>
<name>A0ABY6BHP8_9GAMM</name>
<dbReference type="RefSeq" id="WP_261696257.1">
    <property type="nucleotide sequence ID" value="NZ_CP104694.1"/>
</dbReference>
<proteinExistence type="predicted"/>
<feature type="compositionally biased region" description="Basic residues" evidence="1">
    <location>
        <begin position="192"/>
        <end position="215"/>
    </location>
</feature>
<sequence>MTTTVCHPAHAKGRRCFLWHSHDRVRRPSQRWSPQVIAPSGCIDHGTALFVRSRLRPQLRSCFHTLPLVISVTLQRGQRIDEIGELGDHEACVMHQVHSSHPLAIGGRAHQVRHSAKAGERGIAHMACGAENVRKIVVIFRQDLNQHIVDAVSGRGAGLIIVITKVAHTPLPDGAGTVAPGDDGAKEERSDHRRRREGQHRRRVRRDGKRSRSANRRSMQGDIAGVLDERECTRHPTREVTDGAWLVYRVLDRPALLLPRAARH</sequence>